<dbReference type="AlphaFoldDB" id="A0A7C3PEC6"/>
<reference evidence="1" key="1">
    <citation type="journal article" date="2020" name="mSystems">
        <title>Genome- and Community-Level Interaction Insights into Carbon Utilization and Element Cycling Functions of Hydrothermarchaeota in Hydrothermal Sediment.</title>
        <authorList>
            <person name="Zhou Z."/>
            <person name="Liu Y."/>
            <person name="Xu W."/>
            <person name="Pan J."/>
            <person name="Luo Z.H."/>
            <person name="Li M."/>
        </authorList>
    </citation>
    <scope>NUCLEOTIDE SEQUENCE [LARGE SCALE GENOMIC DNA]</scope>
    <source>
        <strain evidence="1">SpSt-418</strain>
    </source>
</reference>
<evidence type="ECO:0000313" key="1">
    <source>
        <dbReference type="EMBL" id="HFM97479.1"/>
    </source>
</evidence>
<name>A0A7C3PEC6_9CYAN</name>
<comment type="caution">
    <text evidence="1">The sequence shown here is derived from an EMBL/GenBank/DDBJ whole genome shotgun (WGS) entry which is preliminary data.</text>
</comment>
<accession>A0A7C3PEC6</accession>
<proteinExistence type="predicted"/>
<gene>
    <name evidence="1" type="ORF">ENR64_06865</name>
</gene>
<dbReference type="EMBL" id="DSRU01000083">
    <property type="protein sequence ID" value="HFM97479.1"/>
    <property type="molecule type" value="Genomic_DNA"/>
</dbReference>
<organism evidence="1">
    <name type="scientific">Oscillatoriales cyanobacterium SpSt-418</name>
    <dbReference type="NCBI Taxonomy" id="2282169"/>
    <lineage>
        <taxon>Bacteria</taxon>
        <taxon>Bacillati</taxon>
        <taxon>Cyanobacteriota</taxon>
        <taxon>Cyanophyceae</taxon>
        <taxon>Oscillatoriophycideae</taxon>
        <taxon>Oscillatoriales</taxon>
    </lineage>
</organism>
<sequence length="189" mass="21275">MLHKLVLYRLLVISLGVFGSGMVAVAPAQAGRYVLNQSFSTIERYFGRHLTESKRQQGNEVLTERTYSNTRLRRMIPNLPANAKFKVIFVNGKAQWIALVPATGAGIPVEDKAWQAFVYDRATAFNFFEYIFGYRPPTYTPVPGYYGGGHEGFYDNRICLGDGIQTTYTEYISGVGDIQLSYTPECEPF</sequence>
<protein>
    <submittedName>
        <fullName evidence="1">Uncharacterized protein</fullName>
    </submittedName>
</protein>